<sequence>MALLSLMLTAFVLVASLIYFYLKRRHRFWSNRGIPCAPDPHLFYGHVKGAISVAHGSYINQKLYNSLKQRNLSFGGYSFFTIPSIMVVDPEMVKTVMVRDFNVFHDRGIYNDPKSDPLSGHLFLLEGAPWRALRQKLTPTFTSGRMKSMFGTILEVAEEFRKFMVENHDRGTRELEMKDVLARFTTDVIGTCAFGLECNTLENPDSDFLKYGSKVFEQTPFQLAKFILASMFKEQAKKLGVKLTDVGVESFFMGITRETVEFREKNNVQRNDFMNLLLQIKNKGRLTDQPDEPGTMEKVEPGLTIEELAAQCFVFFVAGFETSSTTMNFCLYELAMNPDIQERLRNDIEKAIAANDGKLTYEIVMGMQYLDNVVNETLRKYPPVESLNRIPLTDYTIPGTDHVIPSQTMFLIPVYALHHDPEIYPDPERFDPDRFLPEVVATRHAYSYLPFGEGPRICIGLRFGVMQTKIGLITLLRSFRFKPTAATPNPLVFDPKSFVLSPIGGNHLRVDKI</sequence>
<keyword evidence="8" id="KW-0492">Microsome</keyword>
<dbReference type="PANTHER" id="PTHR24292">
    <property type="entry name" value="CYTOCHROME P450"/>
    <property type="match status" value="1"/>
</dbReference>
<feature type="binding site" description="axial binding residue" evidence="13">
    <location>
        <position position="458"/>
    </location>
    <ligand>
        <name>heme</name>
        <dbReference type="ChEBI" id="CHEBI:30413"/>
    </ligand>
    <ligandPart>
        <name>Fe</name>
        <dbReference type="ChEBI" id="CHEBI:18248"/>
    </ligandPart>
</feature>
<dbReference type="InterPro" id="IPR001128">
    <property type="entry name" value="Cyt_P450"/>
</dbReference>
<evidence type="ECO:0000256" key="4">
    <source>
        <dbReference type="ARBA" id="ARBA00010617"/>
    </source>
</evidence>
<evidence type="ECO:0000256" key="12">
    <source>
        <dbReference type="ARBA" id="ARBA00023136"/>
    </source>
</evidence>
<dbReference type="Pfam" id="PF00067">
    <property type="entry name" value="p450"/>
    <property type="match status" value="1"/>
</dbReference>
<dbReference type="STRING" id="7176.B0WFB9"/>
<dbReference type="EnsemblMetazoa" id="CPIJ005955-RA">
    <property type="protein sequence ID" value="CPIJ005955-PA"/>
    <property type="gene ID" value="CPIJ005955"/>
</dbReference>
<evidence type="ECO:0000313" key="18">
    <source>
        <dbReference type="Proteomes" id="UP000002320"/>
    </source>
</evidence>
<comment type="similarity">
    <text evidence="4 14">Belongs to the cytochrome P450 family.</text>
</comment>
<dbReference type="AlphaFoldDB" id="B0WFB9"/>
<keyword evidence="11 14" id="KW-0503">Monooxygenase</keyword>
<keyword evidence="7" id="KW-0256">Endoplasmic reticulum</keyword>
<dbReference type="SUPFAM" id="SSF48264">
    <property type="entry name" value="Cytochrome P450"/>
    <property type="match status" value="1"/>
</dbReference>
<dbReference type="InterPro" id="IPR036396">
    <property type="entry name" value="Cyt_P450_sf"/>
</dbReference>
<evidence type="ECO:0000256" key="3">
    <source>
        <dbReference type="ARBA" id="ARBA00004406"/>
    </source>
</evidence>
<dbReference type="PANTHER" id="PTHR24292:SF100">
    <property type="entry name" value="CYTOCHROME P450 6A16, ISOFORM B-RELATED"/>
    <property type="match status" value="1"/>
</dbReference>
<dbReference type="VEuPathDB" id="VectorBase:CQUJHB007871"/>
<evidence type="ECO:0000256" key="5">
    <source>
        <dbReference type="ARBA" id="ARBA00022617"/>
    </source>
</evidence>
<comment type="subcellular location">
    <subcellularLocation>
        <location evidence="3">Endoplasmic reticulum membrane</location>
        <topology evidence="3">Peripheral membrane protein</topology>
    </subcellularLocation>
    <subcellularLocation>
        <location evidence="2">Microsome membrane</location>
        <topology evidence="2">Peripheral membrane protein</topology>
    </subcellularLocation>
</comment>
<dbReference type="InterPro" id="IPR050476">
    <property type="entry name" value="Insect_CytP450_Detox"/>
</dbReference>
<dbReference type="PROSITE" id="PS00086">
    <property type="entry name" value="CYTOCHROME_P450"/>
    <property type="match status" value="1"/>
</dbReference>
<keyword evidence="18" id="KW-1185">Reference proteome</keyword>
<evidence type="ECO:0000256" key="10">
    <source>
        <dbReference type="ARBA" id="ARBA00023004"/>
    </source>
</evidence>
<evidence type="ECO:0000256" key="2">
    <source>
        <dbReference type="ARBA" id="ARBA00004174"/>
    </source>
</evidence>
<comment type="cofactor">
    <cofactor evidence="1 13">
        <name>heme</name>
        <dbReference type="ChEBI" id="CHEBI:30413"/>
    </cofactor>
</comment>
<keyword evidence="12 15" id="KW-0472">Membrane</keyword>
<dbReference type="PRINTS" id="PR00385">
    <property type="entry name" value="P450"/>
</dbReference>
<name>B0WFB9_CULQU</name>
<dbReference type="FunFam" id="1.10.630.10:FF:000042">
    <property type="entry name" value="Cytochrome P450"/>
    <property type="match status" value="1"/>
</dbReference>
<protein>
    <submittedName>
        <fullName evidence="16">Cytochrome P450 11A1, mitochondrial</fullName>
    </submittedName>
</protein>
<accession>B0WFB9</accession>
<keyword evidence="15" id="KW-0812">Transmembrane</keyword>
<dbReference type="Proteomes" id="UP000002320">
    <property type="component" value="Unassembled WGS sequence"/>
</dbReference>
<evidence type="ECO:0000256" key="1">
    <source>
        <dbReference type="ARBA" id="ARBA00001971"/>
    </source>
</evidence>
<evidence type="ECO:0000256" key="14">
    <source>
        <dbReference type="RuleBase" id="RU000461"/>
    </source>
</evidence>
<dbReference type="VEuPathDB" id="VectorBase:CPIJ005955"/>
<dbReference type="OrthoDB" id="2789670at2759"/>
<dbReference type="GO" id="GO:0005789">
    <property type="term" value="C:endoplasmic reticulum membrane"/>
    <property type="evidence" value="ECO:0007669"/>
    <property type="project" value="UniProtKB-SubCell"/>
</dbReference>
<dbReference type="GO" id="GO:0016705">
    <property type="term" value="F:oxidoreductase activity, acting on paired donors, with incorporation or reduction of molecular oxygen"/>
    <property type="evidence" value="ECO:0007669"/>
    <property type="project" value="InterPro"/>
</dbReference>
<dbReference type="HOGENOM" id="CLU_001570_5_2_1"/>
<evidence type="ECO:0000256" key="9">
    <source>
        <dbReference type="ARBA" id="ARBA00023002"/>
    </source>
</evidence>
<reference evidence="17" key="2">
    <citation type="submission" date="2020-05" db="UniProtKB">
        <authorList>
            <consortium name="EnsemblMetazoa"/>
        </authorList>
    </citation>
    <scope>IDENTIFICATION</scope>
    <source>
        <strain evidence="17">JHB</strain>
    </source>
</reference>
<dbReference type="PRINTS" id="PR00463">
    <property type="entry name" value="EP450I"/>
</dbReference>
<dbReference type="GO" id="GO:0004497">
    <property type="term" value="F:monooxygenase activity"/>
    <property type="evidence" value="ECO:0007669"/>
    <property type="project" value="UniProtKB-KW"/>
</dbReference>
<keyword evidence="9 14" id="KW-0560">Oxidoreductase</keyword>
<keyword evidence="5 13" id="KW-0349">Heme</keyword>
<evidence type="ECO:0000313" key="17">
    <source>
        <dbReference type="EnsemblMetazoa" id="CPIJ005955-PA"/>
    </source>
</evidence>
<dbReference type="EMBL" id="DS231916">
    <property type="protein sequence ID" value="EDS26136.1"/>
    <property type="molecule type" value="Genomic_DNA"/>
</dbReference>
<evidence type="ECO:0000256" key="6">
    <source>
        <dbReference type="ARBA" id="ARBA00022723"/>
    </source>
</evidence>
<feature type="transmembrane region" description="Helical" evidence="15">
    <location>
        <begin position="6"/>
        <end position="22"/>
    </location>
</feature>
<evidence type="ECO:0000313" key="16">
    <source>
        <dbReference type="EMBL" id="EDS26136.1"/>
    </source>
</evidence>
<gene>
    <name evidence="17" type="primary">6037493</name>
    <name evidence="16" type="ORF">CpipJ_CPIJ005955</name>
</gene>
<dbReference type="eggNOG" id="KOG0158">
    <property type="taxonomic scope" value="Eukaryota"/>
</dbReference>
<reference evidence="16" key="1">
    <citation type="submission" date="2007-03" db="EMBL/GenBank/DDBJ databases">
        <title>Annotation of Culex pipiens quinquefasciatus.</title>
        <authorList>
            <consortium name="The Broad Institute Genome Sequencing Platform"/>
            <person name="Atkinson P.W."/>
            <person name="Hemingway J."/>
            <person name="Christensen B.M."/>
            <person name="Higgs S."/>
            <person name="Kodira C."/>
            <person name="Hannick L."/>
            <person name="Megy K."/>
            <person name="O'Leary S."/>
            <person name="Pearson M."/>
            <person name="Haas B.J."/>
            <person name="Mauceli E."/>
            <person name="Wortman J.R."/>
            <person name="Lee N.H."/>
            <person name="Guigo R."/>
            <person name="Stanke M."/>
            <person name="Alvarado L."/>
            <person name="Amedeo P."/>
            <person name="Antoine C.H."/>
            <person name="Arensburger P."/>
            <person name="Bidwell S.L."/>
            <person name="Crawford M."/>
            <person name="Camaro F."/>
            <person name="Devon K."/>
            <person name="Engels R."/>
            <person name="Hammond M."/>
            <person name="Howarth C."/>
            <person name="Koehrsen M."/>
            <person name="Lawson D."/>
            <person name="Montgomery P."/>
            <person name="Nene V."/>
            <person name="Nusbaum C."/>
            <person name="Puiu D."/>
            <person name="Romero-Severson J."/>
            <person name="Severson D.W."/>
            <person name="Shumway M."/>
            <person name="Sisk P."/>
            <person name="Stolte C."/>
            <person name="Zeng Q."/>
            <person name="Eisenstadt E."/>
            <person name="Fraser-Liggett C."/>
            <person name="Strausberg R."/>
            <person name="Galagan J."/>
            <person name="Birren B."/>
            <person name="Collins F.H."/>
        </authorList>
    </citation>
    <scope>NUCLEOTIDE SEQUENCE [LARGE SCALE GENOMIC DNA]</scope>
    <source>
        <strain evidence="16">JHB</strain>
    </source>
</reference>
<dbReference type="OMA" id="AWLTWTM"/>
<dbReference type="GO" id="GO:0020037">
    <property type="term" value="F:heme binding"/>
    <property type="evidence" value="ECO:0007669"/>
    <property type="project" value="InterPro"/>
</dbReference>
<dbReference type="InParanoid" id="B0WFB9"/>
<dbReference type="Gene3D" id="1.10.630.10">
    <property type="entry name" value="Cytochrome P450"/>
    <property type="match status" value="1"/>
</dbReference>
<dbReference type="KEGG" id="cqu:CpipJ_CPIJ005955"/>
<proteinExistence type="inferred from homology"/>
<organism>
    <name type="scientific">Culex quinquefasciatus</name>
    <name type="common">Southern house mosquito</name>
    <name type="synonym">Culex pungens</name>
    <dbReference type="NCBI Taxonomy" id="7176"/>
    <lineage>
        <taxon>Eukaryota</taxon>
        <taxon>Metazoa</taxon>
        <taxon>Ecdysozoa</taxon>
        <taxon>Arthropoda</taxon>
        <taxon>Hexapoda</taxon>
        <taxon>Insecta</taxon>
        <taxon>Pterygota</taxon>
        <taxon>Neoptera</taxon>
        <taxon>Endopterygota</taxon>
        <taxon>Diptera</taxon>
        <taxon>Nematocera</taxon>
        <taxon>Culicoidea</taxon>
        <taxon>Culicidae</taxon>
        <taxon>Culicinae</taxon>
        <taxon>Culicini</taxon>
        <taxon>Culex</taxon>
        <taxon>Culex</taxon>
    </lineage>
</organism>
<keyword evidence="15" id="KW-1133">Transmembrane helix</keyword>
<evidence type="ECO:0000256" key="11">
    <source>
        <dbReference type="ARBA" id="ARBA00023033"/>
    </source>
</evidence>
<keyword evidence="10 13" id="KW-0408">Iron</keyword>
<dbReference type="CDD" id="cd11056">
    <property type="entry name" value="CYP6-like"/>
    <property type="match status" value="1"/>
</dbReference>
<keyword evidence="6 13" id="KW-0479">Metal-binding</keyword>
<evidence type="ECO:0000256" key="15">
    <source>
        <dbReference type="SAM" id="Phobius"/>
    </source>
</evidence>
<dbReference type="InterPro" id="IPR002401">
    <property type="entry name" value="Cyt_P450_E_grp-I"/>
</dbReference>
<evidence type="ECO:0000256" key="13">
    <source>
        <dbReference type="PIRSR" id="PIRSR602401-1"/>
    </source>
</evidence>
<evidence type="ECO:0000256" key="8">
    <source>
        <dbReference type="ARBA" id="ARBA00022848"/>
    </source>
</evidence>
<evidence type="ECO:0000256" key="7">
    <source>
        <dbReference type="ARBA" id="ARBA00022824"/>
    </source>
</evidence>
<dbReference type="GO" id="GO:0005506">
    <property type="term" value="F:iron ion binding"/>
    <property type="evidence" value="ECO:0007669"/>
    <property type="project" value="InterPro"/>
</dbReference>
<dbReference type="InterPro" id="IPR017972">
    <property type="entry name" value="Cyt_P450_CS"/>
</dbReference>